<name>A0A2S6CTG2_9CYAN</name>
<protein>
    <submittedName>
        <fullName evidence="2">Uncharacterized protein</fullName>
    </submittedName>
</protein>
<proteinExistence type="predicted"/>
<comment type="caution">
    <text evidence="2">The sequence shown here is derived from an EMBL/GenBank/DDBJ whole genome shotgun (WGS) entry which is preliminary data.</text>
</comment>
<dbReference type="EMBL" id="PGEM01000084">
    <property type="protein sequence ID" value="PPJ62987.1"/>
    <property type="molecule type" value="Genomic_DNA"/>
</dbReference>
<keyword evidence="1" id="KW-0812">Transmembrane</keyword>
<dbReference type="OrthoDB" id="9826695at2"/>
<gene>
    <name evidence="2" type="ORF">CUN59_12590</name>
</gene>
<evidence type="ECO:0000313" key="2">
    <source>
        <dbReference type="EMBL" id="PPJ62987.1"/>
    </source>
</evidence>
<dbReference type="AlphaFoldDB" id="A0A2S6CTG2"/>
<reference evidence="2 3" key="1">
    <citation type="submission" date="2018-02" db="EMBL/GenBank/DDBJ databases">
        <title>Discovery of a pederin family compound in a non-symbiotic bloom-forming cyanobacterium.</title>
        <authorList>
            <person name="Kust A."/>
            <person name="Mares J."/>
            <person name="Jokela J."/>
            <person name="Urajova P."/>
            <person name="Hajek J."/>
            <person name="Saurav K."/>
            <person name="Voracova K."/>
            <person name="Fewer D.P."/>
            <person name="Haapaniemi E."/>
            <person name="Permi P."/>
            <person name="Rehakova K."/>
            <person name="Sivonen K."/>
            <person name="Hrouzek P."/>
        </authorList>
    </citation>
    <scope>NUCLEOTIDE SEQUENCE [LARGE SCALE GENOMIC DNA]</scope>
    <source>
        <strain evidence="2 3">CHARLIE-1</strain>
    </source>
</reference>
<organism evidence="2 3">
    <name type="scientific">Cuspidothrix issatschenkoi CHARLIE-1</name>
    <dbReference type="NCBI Taxonomy" id="2052836"/>
    <lineage>
        <taxon>Bacteria</taxon>
        <taxon>Bacillati</taxon>
        <taxon>Cyanobacteriota</taxon>
        <taxon>Cyanophyceae</taxon>
        <taxon>Nostocales</taxon>
        <taxon>Aphanizomenonaceae</taxon>
        <taxon>Cuspidothrix</taxon>
    </lineage>
</organism>
<feature type="transmembrane region" description="Helical" evidence="1">
    <location>
        <begin position="138"/>
        <end position="170"/>
    </location>
</feature>
<dbReference type="RefSeq" id="WP_104388175.1">
    <property type="nucleotide sequence ID" value="NZ_PGEM01000084.1"/>
</dbReference>
<dbReference type="Proteomes" id="UP000239589">
    <property type="component" value="Unassembled WGS sequence"/>
</dbReference>
<evidence type="ECO:0000256" key="1">
    <source>
        <dbReference type="SAM" id="Phobius"/>
    </source>
</evidence>
<accession>A0A2S6CTG2</accession>
<keyword evidence="1" id="KW-0472">Membrane</keyword>
<evidence type="ECO:0000313" key="3">
    <source>
        <dbReference type="Proteomes" id="UP000239589"/>
    </source>
</evidence>
<keyword evidence="3" id="KW-1185">Reference proteome</keyword>
<sequence length="178" mass="21028">MLFAAFHPIEVSANNCDNQPWYLKRSCEQKNFVRRRNEYFRYLNRSEDNFIFCDYYSQGVAVKIKVKLPDQTCYKASSYWLERQRLNVNNRLNIPGFFQSIWGDLLNLIGNIANTFNELFSIIYFFNRPANLVDLLGAIFNLAVSIIIFVVTLVILVILLFLLCSVFFYARGWFKKQE</sequence>
<keyword evidence="1" id="KW-1133">Transmembrane helix</keyword>